<accession>A0A921UI90</accession>
<gene>
    <name evidence="1" type="ORF">BDA96_04G159200</name>
</gene>
<dbReference type="AlphaFoldDB" id="A0A921UI90"/>
<evidence type="ECO:0000313" key="1">
    <source>
        <dbReference type="EMBL" id="KAG0533052.1"/>
    </source>
</evidence>
<proteinExistence type="predicted"/>
<name>A0A921UI90_SORBI</name>
<organism evidence="1 2">
    <name type="scientific">Sorghum bicolor</name>
    <name type="common">Sorghum</name>
    <name type="synonym">Sorghum vulgare</name>
    <dbReference type="NCBI Taxonomy" id="4558"/>
    <lineage>
        <taxon>Eukaryota</taxon>
        <taxon>Viridiplantae</taxon>
        <taxon>Streptophyta</taxon>
        <taxon>Embryophyta</taxon>
        <taxon>Tracheophyta</taxon>
        <taxon>Spermatophyta</taxon>
        <taxon>Magnoliopsida</taxon>
        <taxon>Liliopsida</taxon>
        <taxon>Poales</taxon>
        <taxon>Poaceae</taxon>
        <taxon>PACMAD clade</taxon>
        <taxon>Panicoideae</taxon>
        <taxon>Andropogonodae</taxon>
        <taxon>Andropogoneae</taxon>
        <taxon>Sorghinae</taxon>
        <taxon>Sorghum</taxon>
    </lineage>
</organism>
<dbReference type="Proteomes" id="UP000807115">
    <property type="component" value="Chromosome 4"/>
</dbReference>
<evidence type="ECO:0000313" key="2">
    <source>
        <dbReference type="Proteomes" id="UP000807115"/>
    </source>
</evidence>
<reference evidence="1" key="1">
    <citation type="journal article" date="2019" name="BMC Genomics">
        <title>A new reference genome for Sorghum bicolor reveals high levels of sequence similarity between sweet and grain genotypes: implications for the genetics of sugar metabolism.</title>
        <authorList>
            <person name="Cooper E.A."/>
            <person name="Brenton Z.W."/>
            <person name="Flinn B.S."/>
            <person name="Jenkins J."/>
            <person name="Shu S."/>
            <person name="Flowers D."/>
            <person name="Luo F."/>
            <person name="Wang Y."/>
            <person name="Xia P."/>
            <person name="Barry K."/>
            <person name="Daum C."/>
            <person name="Lipzen A."/>
            <person name="Yoshinaga Y."/>
            <person name="Schmutz J."/>
            <person name="Saski C."/>
            <person name="Vermerris W."/>
            <person name="Kresovich S."/>
        </authorList>
    </citation>
    <scope>NUCLEOTIDE SEQUENCE</scope>
</reference>
<sequence>MCRTACSLQFHKQLIFRCNHTYLAPSMAAQEDIKFCCVADIPINYSACKFQKHLSKIIVKKCTKNSSIYVCIPNPVEYFDSCPLAIICVVWEEPCAVLLLESYESDLAIGGRMLLP</sequence>
<comment type="caution">
    <text evidence="1">The sequence shown here is derived from an EMBL/GenBank/DDBJ whole genome shotgun (WGS) entry which is preliminary data.</text>
</comment>
<reference evidence="1" key="2">
    <citation type="submission" date="2020-10" db="EMBL/GenBank/DDBJ databases">
        <authorList>
            <person name="Cooper E.A."/>
            <person name="Brenton Z.W."/>
            <person name="Flinn B.S."/>
            <person name="Jenkins J."/>
            <person name="Shu S."/>
            <person name="Flowers D."/>
            <person name="Luo F."/>
            <person name="Wang Y."/>
            <person name="Xia P."/>
            <person name="Barry K."/>
            <person name="Daum C."/>
            <person name="Lipzen A."/>
            <person name="Yoshinaga Y."/>
            <person name="Schmutz J."/>
            <person name="Saski C."/>
            <person name="Vermerris W."/>
            <person name="Kresovich S."/>
        </authorList>
    </citation>
    <scope>NUCLEOTIDE SEQUENCE</scope>
</reference>
<dbReference type="EMBL" id="CM027683">
    <property type="protein sequence ID" value="KAG0533052.1"/>
    <property type="molecule type" value="Genomic_DNA"/>
</dbReference>
<protein>
    <submittedName>
        <fullName evidence="1">Uncharacterized protein</fullName>
    </submittedName>
</protein>